<sequence>MLRAKSKRDRIKELDEKRSSWAALPISKRMAENEAVITGLFGNSDDLVIQSYPRETFSFMVVYLENMADRKQIEEFIVSPILKQVQEGVPAIEGWIQNTVSTSAGLTAAVHFAEVADLMIRGGVALFIDGQTYVHTIPLTSWKSRTIEEPQTQTMVRGPREGFVELIADNIPLLRRRISTPMLYFESLKAGKITQTKIVLGYIEGLVDKKVLNHLRSKLSALETDKLFETGMLEELLKENKLTPFPVFLSTERPDVAASALSEGKVIIMMEGTPFCIIAPATFWAFFQAAEDYYQNYDIASLVRIIRLIAYAIGLAFPAAYIAVTTFHQELIPSELLISLAAQREGVPFPAFVEALLMEVIFEILREAGVRMPRPVGSAVSIVGAIVIGESAVAAGLVSPAIVIVVSLTAISSFVAPYYSFSGASRLLRFLLMVMAATLGIYGMIIFFIALVIHLASITSAGVPYFQPFAPFSLDQQKDGFLRMPLWMSNTKLYKRIQKKQESGGSA</sequence>
<accession>A0ABS5LGK0</accession>
<keyword evidence="5" id="KW-1133">Transmembrane helix</keyword>
<dbReference type="PIRSF" id="PIRSF005690">
    <property type="entry name" value="GerBA"/>
    <property type="match status" value="1"/>
</dbReference>
<feature type="transmembrane region" description="Helical" evidence="5">
    <location>
        <begin position="377"/>
        <end position="395"/>
    </location>
</feature>
<protein>
    <submittedName>
        <fullName evidence="6">Spore germination protein</fullName>
    </submittedName>
</protein>
<proteinExistence type="inferred from homology"/>
<evidence type="ECO:0000313" key="6">
    <source>
        <dbReference type="EMBL" id="MBS2969882.1"/>
    </source>
</evidence>
<feature type="transmembrane region" description="Helical" evidence="5">
    <location>
        <begin position="431"/>
        <end position="456"/>
    </location>
</feature>
<gene>
    <name evidence="6" type="ORF">J9317_14005</name>
</gene>
<dbReference type="RefSeq" id="WP_211559582.1">
    <property type="nucleotide sequence ID" value="NZ_JAGVRK010000001.1"/>
</dbReference>
<evidence type="ECO:0000256" key="3">
    <source>
        <dbReference type="ARBA" id="ARBA00023136"/>
    </source>
</evidence>
<name>A0ABS5LGK0_9BACI</name>
<dbReference type="Pfam" id="PF03323">
    <property type="entry name" value="GerA"/>
    <property type="match status" value="1"/>
</dbReference>
<organism evidence="6 7">
    <name type="scientific">Metabacillus flavus</name>
    <dbReference type="NCBI Taxonomy" id="2823519"/>
    <lineage>
        <taxon>Bacteria</taxon>
        <taxon>Bacillati</taxon>
        <taxon>Bacillota</taxon>
        <taxon>Bacilli</taxon>
        <taxon>Bacillales</taxon>
        <taxon>Bacillaceae</taxon>
        <taxon>Metabacillus</taxon>
    </lineage>
</organism>
<evidence type="ECO:0000313" key="7">
    <source>
        <dbReference type="Proteomes" id="UP000682403"/>
    </source>
</evidence>
<evidence type="ECO:0000256" key="4">
    <source>
        <dbReference type="PIRNR" id="PIRNR005690"/>
    </source>
</evidence>
<dbReference type="EMBL" id="JAGVRK010000001">
    <property type="protein sequence ID" value="MBS2969882.1"/>
    <property type="molecule type" value="Genomic_DNA"/>
</dbReference>
<keyword evidence="3 4" id="KW-0472">Membrane</keyword>
<comment type="subcellular location">
    <subcellularLocation>
        <location evidence="4">Cell membrane</location>
    </subcellularLocation>
    <subcellularLocation>
        <location evidence="1">Membrane</location>
        <topology evidence="1">Multi-pass membrane protein</topology>
    </subcellularLocation>
</comment>
<keyword evidence="5" id="KW-0812">Transmembrane</keyword>
<reference evidence="6 7" key="1">
    <citation type="submission" date="2021-04" db="EMBL/GenBank/DDBJ databases">
        <title>Metabacillus sp. strain KIGAM252 whole genome sequence.</title>
        <authorList>
            <person name="Seo M.-J."/>
            <person name="Cho E.-S."/>
            <person name="Hwang C.Y."/>
            <person name="Yoon D.J."/>
        </authorList>
    </citation>
    <scope>NUCLEOTIDE SEQUENCE [LARGE SCALE GENOMIC DNA]</scope>
    <source>
        <strain evidence="6 7">KIGAM252</strain>
    </source>
</reference>
<dbReference type="InterPro" id="IPR050768">
    <property type="entry name" value="UPF0353/GerABKA_families"/>
</dbReference>
<dbReference type="PANTHER" id="PTHR22550:SF5">
    <property type="entry name" value="LEUCINE ZIPPER PROTEIN 4"/>
    <property type="match status" value="1"/>
</dbReference>
<comment type="caution">
    <text evidence="6">The sequence shown here is derived from an EMBL/GenBank/DDBJ whole genome shotgun (WGS) entry which is preliminary data.</text>
</comment>
<evidence type="ECO:0000256" key="5">
    <source>
        <dbReference type="SAM" id="Phobius"/>
    </source>
</evidence>
<evidence type="ECO:0000256" key="1">
    <source>
        <dbReference type="ARBA" id="ARBA00004141"/>
    </source>
</evidence>
<feature type="transmembrane region" description="Helical" evidence="5">
    <location>
        <begin position="308"/>
        <end position="327"/>
    </location>
</feature>
<comment type="similarity">
    <text evidence="2 4">Belongs to the GerABKA family.</text>
</comment>
<evidence type="ECO:0000256" key="2">
    <source>
        <dbReference type="ARBA" id="ARBA00005278"/>
    </source>
</evidence>
<dbReference type="PANTHER" id="PTHR22550">
    <property type="entry name" value="SPORE GERMINATION PROTEIN"/>
    <property type="match status" value="1"/>
</dbReference>
<dbReference type="Proteomes" id="UP000682403">
    <property type="component" value="Unassembled WGS sequence"/>
</dbReference>
<feature type="transmembrane region" description="Helical" evidence="5">
    <location>
        <begin position="401"/>
        <end position="419"/>
    </location>
</feature>
<dbReference type="InterPro" id="IPR004995">
    <property type="entry name" value="Spore_Ger"/>
</dbReference>
<keyword evidence="7" id="KW-1185">Reference proteome</keyword>